<comment type="caution">
    <text evidence="2">The sequence shown here is derived from an EMBL/GenBank/DDBJ whole genome shotgun (WGS) entry which is preliminary data.</text>
</comment>
<accession>A0A8H4ABA5</accession>
<keyword evidence="3" id="KW-1185">Reference proteome</keyword>
<proteinExistence type="predicted"/>
<name>A0A8H4ABA5_GIGMA</name>
<dbReference type="Proteomes" id="UP000439903">
    <property type="component" value="Unassembled WGS sequence"/>
</dbReference>
<evidence type="ECO:0000313" key="3">
    <source>
        <dbReference type="Proteomes" id="UP000439903"/>
    </source>
</evidence>
<evidence type="ECO:0000313" key="2">
    <source>
        <dbReference type="EMBL" id="KAF0471166.1"/>
    </source>
</evidence>
<organism evidence="2 3">
    <name type="scientific">Gigaspora margarita</name>
    <dbReference type="NCBI Taxonomy" id="4874"/>
    <lineage>
        <taxon>Eukaryota</taxon>
        <taxon>Fungi</taxon>
        <taxon>Fungi incertae sedis</taxon>
        <taxon>Mucoromycota</taxon>
        <taxon>Glomeromycotina</taxon>
        <taxon>Glomeromycetes</taxon>
        <taxon>Diversisporales</taxon>
        <taxon>Gigasporaceae</taxon>
        <taxon>Gigaspora</taxon>
    </lineage>
</organism>
<dbReference type="OrthoDB" id="2345088at2759"/>
<gene>
    <name evidence="2" type="ORF">F8M41_025245</name>
</gene>
<dbReference type="AlphaFoldDB" id="A0A8H4ABA5"/>
<feature type="region of interest" description="Disordered" evidence="1">
    <location>
        <begin position="47"/>
        <end position="84"/>
    </location>
</feature>
<dbReference type="EMBL" id="WTPW01000893">
    <property type="protein sequence ID" value="KAF0471166.1"/>
    <property type="molecule type" value="Genomic_DNA"/>
</dbReference>
<evidence type="ECO:0000256" key="1">
    <source>
        <dbReference type="SAM" id="MobiDB-lite"/>
    </source>
</evidence>
<feature type="compositionally biased region" description="Basic and acidic residues" evidence="1">
    <location>
        <begin position="47"/>
        <end position="64"/>
    </location>
</feature>
<reference evidence="2 3" key="1">
    <citation type="journal article" date="2019" name="Environ. Microbiol.">
        <title>At the nexus of three kingdoms: the genome of the mycorrhizal fungus Gigaspora margarita provides insights into plant, endobacterial and fungal interactions.</title>
        <authorList>
            <person name="Venice F."/>
            <person name="Ghignone S."/>
            <person name="Salvioli di Fossalunga A."/>
            <person name="Amselem J."/>
            <person name="Novero M."/>
            <person name="Xianan X."/>
            <person name="Sedzielewska Toro K."/>
            <person name="Morin E."/>
            <person name="Lipzen A."/>
            <person name="Grigoriev I.V."/>
            <person name="Henrissat B."/>
            <person name="Martin F.M."/>
            <person name="Bonfante P."/>
        </authorList>
    </citation>
    <scope>NUCLEOTIDE SEQUENCE [LARGE SCALE GENOMIC DNA]</scope>
    <source>
        <strain evidence="2 3">BEG34</strain>
    </source>
</reference>
<sequence length="182" mass="21296">MSIRLDFFLDNIIEDWTCLKNWTASVRNFKKARARIKVDLMKGKHRQDVVENEKKDNSSKKENEEVATAENSSQDNEEEATTEYSFESIQDEIITDTLRNDKRSDVTKEIVKIYKSQCRNGDLIDLRLKSPFLKQLSEQVATSYLKKMDDLTESLVPKNVHTFLVKFFFTKFNNRGAELSNR</sequence>
<protein>
    <submittedName>
        <fullName evidence="2">Uncharacterized protein</fullName>
    </submittedName>
</protein>